<sequence length="113" mass="12774">DVKGNLNLELEVQINMKSQMVETTIDEEGVFNLELEDSFNVNNNGMDCEIQTEATLEIEETNEKEGHVTNLSSLTTQYDVTSRTTQTEKLMNIDRYSLVMHLSSITTVKLLDG</sequence>
<evidence type="ECO:0000313" key="1">
    <source>
        <dbReference type="EMBL" id="PNX91543.1"/>
    </source>
</evidence>
<dbReference type="Proteomes" id="UP000236291">
    <property type="component" value="Unassembled WGS sequence"/>
</dbReference>
<reference evidence="1 2" key="1">
    <citation type="journal article" date="2014" name="Am. J. Bot.">
        <title>Genome assembly and annotation for red clover (Trifolium pratense; Fabaceae).</title>
        <authorList>
            <person name="Istvanek J."/>
            <person name="Jaros M."/>
            <person name="Krenek A."/>
            <person name="Repkova J."/>
        </authorList>
    </citation>
    <scope>NUCLEOTIDE SEQUENCE [LARGE SCALE GENOMIC DNA]</scope>
    <source>
        <strain evidence="2">cv. Tatra</strain>
        <tissue evidence="1">Young leaves</tissue>
    </source>
</reference>
<dbReference type="EMBL" id="ASHM01066572">
    <property type="protein sequence ID" value="PNX91543.1"/>
    <property type="molecule type" value="Genomic_DNA"/>
</dbReference>
<evidence type="ECO:0000313" key="2">
    <source>
        <dbReference type="Proteomes" id="UP000236291"/>
    </source>
</evidence>
<name>A0A2K3ML45_TRIPR</name>
<feature type="non-terminal residue" evidence="1">
    <location>
        <position position="1"/>
    </location>
</feature>
<comment type="caution">
    <text evidence="1">The sequence shown here is derived from an EMBL/GenBank/DDBJ whole genome shotgun (WGS) entry which is preliminary data.</text>
</comment>
<accession>A0A2K3ML45</accession>
<gene>
    <name evidence="1" type="ORF">L195_g047674</name>
</gene>
<dbReference type="AlphaFoldDB" id="A0A2K3ML45"/>
<reference evidence="1 2" key="2">
    <citation type="journal article" date="2017" name="Front. Plant Sci.">
        <title>Gene Classification and Mining of Molecular Markers Useful in Red Clover (Trifolium pratense) Breeding.</title>
        <authorList>
            <person name="Istvanek J."/>
            <person name="Dluhosova J."/>
            <person name="Dluhos P."/>
            <person name="Patkova L."/>
            <person name="Nedelnik J."/>
            <person name="Repkova J."/>
        </authorList>
    </citation>
    <scope>NUCLEOTIDE SEQUENCE [LARGE SCALE GENOMIC DNA]</scope>
    <source>
        <strain evidence="2">cv. Tatra</strain>
        <tissue evidence="1">Young leaves</tissue>
    </source>
</reference>
<proteinExistence type="predicted"/>
<protein>
    <submittedName>
        <fullName evidence="1">Uncharacterized protein</fullName>
    </submittedName>
</protein>
<organism evidence="1 2">
    <name type="scientific">Trifolium pratense</name>
    <name type="common">Red clover</name>
    <dbReference type="NCBI Taxonomy" id="57577"/>
    <lineage>
        <taxon>Eukaryota</taxon>
        <taxon>Viridiplantae</taxon>
        <taxon>Streptophyta</taxon>
        <taxon>Embryophyta</taxon>
        <taxon>Tracheophyta</taxon>
        <taxon>Spermatophyta</taxon>
        <taxon>Magnoliopsida</taxon>
        <taxon>eudicotyledons</taxon>
        <taxon>Gunneridae</taxon>
        <taxon>Pentapetalae</taxon>
        <taxon>rosids</taxon>
        <taxon>fabids</taxon>
        <taxon>Fabales</taxon>
        <taxon>Fabaceae</taxon>
        <taxon>Papilionoideae</taxon>
        <taxon>50 kb inversion clade</taxon>
        <taxon>NPAAA clade</taxon>
        <taxon>Hologalegina</taxon>
        <taxon>IRL clade</taxon>
        <taxon>Trifolieae</taxon>
        <taxon>Trifolium</taxon>
    </lineage>
</organism>